<evidence type="ECO:0000313" key="2">
    <source>
        <dbReference type="EMBL" id="MDN3491934.1"/>
    </source>
</evidence>
<feature type="domain" description="TonB C-terminal" evidence="1">
    <location>
        <begin position="245"/>
        <end position="301"/>
    </location>
</feature>
<dbReference type="EMBL" id="JASDDK010000001">
    <property type="protein sequence ID" value="MDN3491934.1"/>
    <property type="molecule type" value="Genomic_DNA"/>
</dbReference>
<protein>
    <submittedName>
        <fullName evidence="2">Energy transducer TonB</fullName>
    </submittedName>
</protein>
<reference evidence="2 3" key="1">
    <citation type="journal article" date="2023" name="Int. J. Syst. Evol. Microbiol.">
        <title>Winogradskyella bathintestinalis sp. nov., isolated from the intestine of the deep-sea loosejaw dragonfish, Malacosteus niger.</title>
        <authorList>
            <person name="Uniacke-Lowe S."/>
            <person name="Johnson C.N."/>
            <person name="Stanton C."/>
            <person name="Hill C."/>
            <person name="Ross P."/>
        </authorList>
    </citation>
    <scope>NUCLEOTIDE SEQUENCE [LARGE SCALE GENOMIC DNA]</scope>
    <source>
        <strain evidence="2 3">APC 3343</strain>
    </source>
</reference>
<name>A0ABT7ZSY9_9FLAO</name>
<accession>A0ABT7ZSY9</accession>
<evidence type="ECO:0000259" key="1">
    <source>
        <dbReference type="Pfam" id="PF03544"/>
    </source>
</evidence>
<organism evidence="2 3">
    <name type="scientific">Winogradskyella bathintestinalis</name>
    <dbReference type="NCBI Taxonomy" id="3035208"/>
    <lineage>
        <taxon>Bacteria</taxon>
        <taxon>Pseudomonadati</taxon>
        <taxon>Bacteroidota</taxon>
        <taxon>Flavobacteriia</taxon>
        <taxon>Flavobacteriales</taxon>
        <taxon>Flavobacteriaceae</taxon>
        <taxon>Winogradskyella</taxon>
    </lineage>
</organism>
<dbReference type="Gene3D" id="3.30.1150.10">
    <property type="match status" value="1"/>
</dbReference>
<dbReference type="Pfam" id="PF03544">
    <property type="entry name" value="TonB_C"/>
    <property type="match status" value="1"/>
</dbReference>
<gene>
    <name evidence="2" type="ORF">QMA06_04310</name>
</gene>
<proteinExistence type="predicted"/>
<dbReference type="RefSeq" id="WP_290205620.1">
    <property type="nucleotide sequence ID" value="NZ_JASDDK010000001.1"/>
</dbReference>
<evidence type="ECO:0000313" key="3">
    <source>
        <dbReference type="Proteomes" id="UP001231197"/>
    </source>
</evidence>
<dbReference type="Proteomes" id="UP001231197">
    <property type="component" value="Unassembled WGS sequence"/>
</dbReference>
<dbReference type="InterPro" id="IPR037682">
    <property type="entry name" value="TonB_C"/>
</dbReference>
<sequence>MKTNYSFSIPKPCHEDWSKMSPNEKGRFCQLCPKTVVDFTQMPKEVIENYLIRQGNKKVCGRFKVSQLEQIQIEIPHQVFQQQTSFNKLFLLVLLVTMGSTLLNCSDQNGNTKKIDTVEVLSTLQAKTIKNPEITASKIVIDTTKTITIPKPLDVIKRVEAPTPTLTGLIVEVMGDIAPVKRIADDEDRVFEYILVEHVPEFIGTANTLSNSEKRAYFSKKISDFVKDNFDLNQGQLTLKGKQSIQTQFIVDKQGKISDVKIEASHPQLEKEALRVINSLPQFIPGKQRGNNVSVAYTLPITIMLED</sequence>
<comment type="caution">
    <text evidence="2">The sequence shown here is derived from an EMBL/GenBank/DDBJ whole genome shotgun (WGS) entry which is preliminary data.</text>
</comment>
<keyword evidence="3" id="KW-1185">Reference proteome</keyword>
<dbReference type="SUPFAM" id="SSF74653">
    <property type="entry name" value="TolA/TonB C-terminal domain"/>
    <property type="match status" value="1"/>
</dbReference>